<organism evidence="1 2">
    <name type="scientific">Candidatus Campylobacter infans</name>
    <dbReference type="NCBI Taxonomy" id="2561898"/>
    <lineage>
        <taxon>Bacteria</taxon>
        <taxon>Pseudomonadati</taxon>
        <taxon>Campylobacterota</taxon>
        <taxon>Epsilonproteobacteria</taxon>
        <taxon>Campylobacterales</taxon>
        <taxon>Campylobacteraceae</taxon>
        <taxon>Campylobacter</taxon>
    </lineage>
</organism>
<dbReference type="EMBL" id="CP049075">
    <property type="protein sequence ID" value="QLI05451.1"/>
    <property type="molecule type" value="Genomic_DNA"/>
</dbReference>
<accession>A0A7H9CIG0</accession>
<sequence>MSNTICEALMYEKQGLINEALLIYKNILRRDPNNAVAKKNLDNLSAQHSNHAMLGHFLRLNDDDIQKLKKWLVSL</sequence>
<evidence type="ECO:0008006" key="3">
    <source>
        <dbReference type="Google" id="ProtNLM"/>
    </source>
</evidence>
<dbReference type="RefSeq" id="WP_178695442.1">
    <property type="nucleotide sequence ID" value="NZ_CP049075.1"/>
</dbReference>
<dbReference type="InterPro" id="IPR011990">
    <property type="entry name" value="TPR-like_helical_dom_sf"/>
</dbReference>
<evidence type="ECO:0000313" key="2">
    <source>
        <dbReference type="Proteomes" id="UP000509414"/>
    </source>
</evidence>
<reference evidence="1 2" key="1">
    <citation type="submission" date="2020-02" db="EMBL/GenBank/DDBJ databases">
        <title>Complete genome sequence of the novel Campylobacter species Candidatus Campylobacter infans.</title>
        <authorList>
            <person name="Duim B."/>
            <person name="Zomer A."/>
            <person name="van der Graaf L."/>
            <person name="Wagenaar J."/>
        </authorList>
    </citation>
    <scope>NUCLEOTIDE SEQUENCE [LARGE SCALE GENOMIC DNA]</scope>
    <source>
        <strain evidence="1 2">19S00001</strain>
    </source>
</reference>
<dbReference type="Proteomes" id="UP000509414">
    <property type="component" value="Chromosome"/>
</dbReference>
<evidence type="ECO:0000313" key="1">
    <source>
        <dbReference type="EMBL" id="QLI05451.1"/>
    </source>
</evidence>
<dbReference type="KEGG" id="cinf:CINF_0946"/>
<dbReference type="SUPFAM" id="SSF48452">
    <property type="entry name" value="TPR-like"/>
    <property type="match status" value="1"/>
</dbReference>
<keyword evidence="2" id="KW-1185">Reference proteome</keyword>
<protein>
    <recommendedName>
        <fullName evidence="3">Tetratricopeptide repeat protein</fullName>
    </recommendedName>
</protein>
<dbReference type="AlphaFoldDB" id="A0A7H9CIG0"/>
<proteinExistence type="predicted"/>
<name>A0A7H9CIG0_9BACT</name>
<gene>
    <name evidence="1" type="ORF">CINF_0946</name>
</gene>
<dbReference type="Gene3D" id="1.25.40.10">
    <property type="entry name" value="Tetratricopeptide repeat domain"/>
    <property type="match status" value="1"/>
</dbReference>